<comment type="caution">
    <text evidence="3">The sequence shown here is derived from an EMBL/GenBank/DDBJ whole genome shotgun (WGS) entry which is preliminary data.</text>
</comment>
<evidence type="ECO:0000313" key="3">
    <source>
        <dbReference type="EMBL" id="PKG26618.1"/>
    </source>
</evidence>
<dbReference type="Pfam" id="PF00561">
    <property type="entry name" value="Abhydrolase_1"/>
    <property type="match status" value="1"/>
</dbReference>
<sequence>MPKIQVSDEIIINYEVEGAGKPLIILHGLGNHSQSWKKQLEGLKEHYQVIAWDAPGYGNSSDPKEEFKQFSQFADVLKAFVDALGFKSIYLLGHSMGSAIALDFTYRYPEMVESLIIADATRGAAGQSEEDNLIKYISRINNIKTLTGEEMAKQRVKELLAPNPDPAIKAEAERIMAQVRPKGYISVSNSLYTLDQTDILPFILVPVLVICGEYDKATPVSESEIFHKLIPNSKLEIIPNTGHLCYQEDPESFNHAVIDFLKHQ</sequence>
<dbReference type="Gene3D" id="3.40.50.1820">
    <property type="entry name" value="alpha/beta hydrolase"/>
    <property type="match status" value="1"/>
</dbReference>
<dbReference type="EMBL" id="PISD01000063">
    <property type="protein sequence ID" value="PKG26618.1"/>
    <property type="molecule type" value="Genomic_DNA"/>
</dbReference>
<proteinExistence type="predicted"/>
<evidence type="ECO:0000259" key="2">
    <source>
        <dbReference type="Pfam" id="PF00561"/>
    </source>
</evidence>
<dbReference type="InterPro" id="IPR000073">
    <property type="entry name" value="AB_hydrolase_1"/>
</dbReference>
<feature type="domain" description="AB hydrolase-1" evidence="2">
    <location>
        <begin position="21"/>
        <end position="248"/>
    </location>
</feature>
<name>A0A2N0ZAS5_9BACI</name>
<dbReference type="PANTHER" id="PTHR43798:SF31">
    <property type="entry name" value="AB HYDROLASE SUPERFAMILY PROTEIN YCLE"/>
    <property type="match status" value="1"/>
</dbReference>
<dbReference type="Proteomes" id="UP000233343">
    <property type="component" value="Unassembled WGS sequence"/>
</dbReference>
<dbReference type="GO" id="GO:0016020">
    <property type="term" value="C:membrane"/>
    <property type="evidence" value="ECO:0007669"/>
    <property type="project" value="TreeGrafter"/>
</dbReference>
<reference evidence="3 4" key="1">
    <citation type="journal article" date="2010" name="Int. J. Syst. Evol. Microbiol.">
        <title>Bacillus horneckiae sp. nov., isolated from a spacecraft-assembly clean room.</title>
        <authorList>
            <person name="Vaishampayan P."/>
            <person name="Probst A."/>
            <person name="Krishnamurthi S."/>
            <person name="Ghosh S."/>
            <person name="Osman S."/>
            <person name="McDowall A."/>
            <person name="Ruckmani A."/>
            <person name="Mayilraj S."/>
            <person name="Venkateswaran K."/>
        </authorList>
    </citation>
    <scope>NUCLEOTIDE SEQUENCE [LARGE SCALE GENOMIC DNA]</scope>
    <source>
        <strain evidence="4">1PO1SC</strain>
    </source>
</reference>
<protein>
    <submittedName>
        <fullName evidence="3">Alpha/beta hydrolase</fullName>
    </submittedName>
</protein>
<dbReference type="GO" id="GO:0016787">
    <property type="term" value="F:hydrolase activity"/>
    <property type="evidence" value="ECO:0007669"/>
    <property type="project" value="UniProtKB-KW"/>
</dbReference>
<organism evidence="3 4">
    <name type="scientific">Cytobacillus horneckiae</name>
    <dbReference type="NCBI Taxonomy" id="549687"/>
    <lineage>
        <taxon>Bacteria</taxon>
        <taxon>Bacillati</taxon>
        <taxon>Bacillota</taxon>
        <taxon>Bacilli</taxon>
        <taxon>Bacillales</taxon>
        <taxon>Bacillaceae</taxon>
        <taxon>Cytobacillus</taxon>
    </lineage>
</organism>
<dbReference type="AlphaFoldDB" id="A0A2N0ZAS5"/>
<dbReference type="InterPro" id="IPR050266">
    <property type="entry name" value="AB_hydrolase_sf"/>
</dbReference>
<keyword evidence="1 3" id="KW-0378">Hydrolase</keyword>
<gene>
    <name evidence="3" type="ORF">CWS20_23220</name>
</gene>
<dbReference type="PRINTS" id="PR00111">
    <property type="entry name" value="ABHYDROLASE"/>
</dbReference>
<dbReference type="PANTHER" id="PTHR43798">
    <property type="entry name" value="MONOACYLGLYCEROL LIPASE"/>
    <property type="match status" value="1"/>
</dbReference>
<evidence type="ECO:0000256" key="1">
    <source>
        <dbReference type="ARBA" id="ARBA00022801"/>
    </source>
</evidence>
<dbReference type="RefSeq" id="WP_066197563.1">
    <property type="nucleotide sequence ID" value="NZ_JARMMB010000018.1"/>
</dbReference>
<dbReference type="InterPro" id="IPR029058">
    <property type="entry name" value="AB_hydrolase_fold"/>
</dbReference>
<dbReference type="SUPFAM" id="SSF53474">
    <property type="entry name" value="alpha/beta-Hydrolases"/>
    <property type="match status" value="1"/>
</dbReference>
<evidence type="ECO:0000313" key="4">
    <source>
        <dbReference type="Proteomes" id="UP000233343"/>
    </source>
</evidence>
<keyword evidence="4" id="KW-1185">Reference proteome</keyword>
<accession>A0A2N0ZAS5</accession>